<evidence type="ECO:0000313" key="2">
    <source>
        <dbReference type="EMBL" id="KAK3241282.1"/>
    </source>
</evidence>
<keyword evidence="3" id="KW-1185">Reference proteome</keyword>
<proteinExistence type="predicted"/>
<dbReference type="GO" id="GO:0050567">
    <property type="term" value="F:glutaminyl-tRNA synthase (glutamine-hydrolyzing) activity"/>
    <property type="evidence" value="ECO:0007669"/>
    <property type="project" value="TreeGrafter"/>
</dbReference>
<evidence type="ECO:0000313" key="3">
    <source>
        <dbReference type="Proteomes" id="UP001190700"/>
    </source>
</evidence>
<dbReference type="AlphaFoldDB" id="A0AAE0EV81"/>
<name>A0AAE0EV81_9CHLO</name>
<dbReference type="Gene3D" id="3.90.1300.10">
    <property type="entry name" value="Amidase signature (AS) domain"/>
    <property type="match status" value="1"/>
</dbReference>
<dbReference type="EMBL" id="LGRX02033429">
    <property type="protein sequence ID" value="KAK3241282.1"/>
    <property type="molecule type" value="Genomic_DNA"/>
</dbReference>
<gene>
    <name evidence="2" type="ORF">CYMTET_48937</name>
</gene>
<feature type="domain" description="Amidase" evidence="1">
    <location>
        <begin position="7"/>
        <end position="140"/>
    </location>
</feature>
<protein>
    <recommendedName>
        <fullName evidence="1">Amidase domain-containing protein</fullName>
    </recommendedName>
</protein>
<reference evidence="2 3" key="1">
    <citation type="journal article" date="2015" name="Genome Biol. Evol.">
        <title>Comparative Genomics of a Bacterivorous Green Alga Reveals Evolutionary Causalities and Consequences of Phago-Mixotrophic Mode of Nutrition.</title>
        <authorList>
            <person name="Burns J.A."/>
            <person name="Paasch A."/>
            <person name="Narechania A."/>
            <person name="Kim E."/>
        </authorList>
    </citation>
    <scope>NUCLEOTIDE SEQUENCE [LARGE SCALE GENOMIC DNA]</scope>
    <source>
        <strain evidence="2 3">PLY_AMNH</strain>
    </source>
</reference>
<evidence type="ECO:0000259" key="1">
    <source>
        <dbReference type="Pfam" id="PF01425"/>
    </source>
</evidence>
<organism evidence="2 3">
    <name type="scientific">Cymbomonas tetramitiformis</name>
    <dbReference type="NCBI Taxonomy" id="36881"/>
    <lineage>
        <taxon>Eukaryota</taxon>
        <taxon>Viridiplantae</taxon>
        <taxon>Chlorophyta</taxon>
        <taxon>Pyramimonadophyceae</taxon>
        <taxon>Pyramimonadales</taxon>
        <taxon>Pyramimonadaceae</taxon>
        <taxon>Cymbomonas</taxon>
    </lineage>
</organism>
<dbReference type="PANTHER" id="PTHR11895:SF7">
    <property type="entry name" value="GLUTAMYL-TRNA(GLN) AMIDOTRANSFERASE SUBUNIT A, MITOCHONDRIAL"/>
    <property type="match status" value="1"/>
</dbReference>
<dbReference type="Pfam" id="PF01425">
    <property type="entry name" value="Amidase"/>
    <property type="match status" value="1"/>
</dbReference>
<dbReference type="SUPFAM" id="SSF75304">
    <property type="entry name" value="Amidase signature (AS) enzymes"/>
    <property type="match status" value="1"/>
</dbReference>
<dbReference type="Proteomes" id="UP001190700">
    <property type="component" value="Unassembled WGS sequence"/>
</dbReference>
<dbReference type="InterPro" id="IPR036928">
    <property type="entry name" value="AS_sf"/>
</dbReference>
<dbReference type="InterPro" id="IPR023631">
    <property type="entry name" value="Amidase_dom"/>
</dbReference>
<accession>A0AAE0EV81</accession>
<dbReference type="PANTHER" id="PTHR11895">
    <property type="entry name" value="TRANSAMIDASE"/>
    <property type="match status" value="1"/>
</dbReference>
<comment type="caution">
    <text evidence="2">The sequence shown here is derived from an EMBL/GenBank/DDBJ whole genome shotgun (WGS) entry which is preliminary data.</text>
</comment>
<sequence length="160" mass="17209">MRALRCSEDISEGSEKGFGAEVKRRILMGTYTLSAGYYDAYYTRAQQVRTLVRAEISEALKDCVALLSPVAPTPAYPLNSKVSDPLAMYVGDLMTVNVNLAGLPAISLPCGFTDSGNSSYPSLPVGVQLIGGAFKEVELLSLAHTFEKTFPITNAPKLQL</sequence>
<dbReference type="InterPro" id="IPR000120">
    <property type="entry name" value="Amidase"/>
</dbReference>